<reference evidence="2 3" key="1">
    <citation type="submission" date="2016-06" db="EMBL/GenBank/DDBJ databases">
        <title>Evolution of pathogenesis and genome organization in the Tremellales.</title>
        <authorList>
            <person name="Cuomo C."/>
            <person name="Litvintseva A."/>
            <person name="Heitman J."/>
            <person name="Chen Y."/>
            <person name="Sun S."/>
            <person name="Springer D."/>
            <person name="Dromer F."/>
            <person name="Young S."/>
            <person name="Zeng Q."/>
            <person name="Chapman S."/>
            <person name="Gujja S."/>
            <person name="Saif S."/>
            <person name="Birren B."/>
        </authorList>
    </citation>
    <scope>NUCLEOTIDE SEQUENCE [LARGE SCALE GENOMIC DNA]</scope>
    <source>
        <strain evidence="2 3">CBS 6273</strain>
    </source>
</reference>
<evidence type="ECO:0008006" key="4">
    <source>
        <dbReference type="Google" id="ProtNLM"/>
    </source>
</evidence>
<proteinExistence type="predicted"/>
<feature type="compositionally biased region" description="Polar residues" evidence="1">
    <location>
        <begin position="56"/>
        <end position="78"/>
    </location>
</feature>
<evidence type="ECO:0000313" key="3">
    <source>
        <dbReference type="Proteomes" id="UP000095149"/>
    </source>
</evidence>
<dbReference type="EMBL" id="MEKH01000004">
    <property type="protein sequence ID" value="ODO09547.1"/>
    <property type="molecule type" value="Genomic_DNA"/>
</dbReference>
<dbReference type="Proteomes" id="UP000095149">
    <property type="component" value="Unassembled WGS sequence"/>
</dbReference>
<accession>A0A1E3KAI8</accession>
<evidence type="ECO:0000313" key="2">
    <source>
        <dbReference type="EMBL" id="ODO09547.1"/>
    </source>
</evidence>
<name>A0A1E3KAI8_9TREE</name>
<evidence type="ECO:0000256" key="1">
    <source>
        <dbReference type="SAM" id="MobiDB-lite"/>
    </source>
</evidence>
<organism evidence="2 3">
    <name type="scientific">Cryptococcus amylolentus CBS 6273</name>
    <dbReference type="NCBI Taxonomy" id="1296118"/>
    <lineage>
        <taxon>Eukaryota</taxon>
        <taxon>Fungi</taxon>
        <taxon>Dikarya</taxon>
        <taxon>Basidiomycota</taxon>
        <taxon>Agaricomycotina</taxon>
        <taxon>Tremellomycetes</taxon>
        <taxon>Tremellales</taxon>
        <taxon>Cryptococcaceae</taxon>
        <taxon>Cryptococcus</taxon>
    </lineage>
</organism>
<comment type="caution">
    <text evidence="2">The sequence shown here is derived from an EMBL/GenBank/DDBJ whole genome shotgun (WGS) entry which is preliminary data.</text>
</comment>
<dbReference type="AlphaFoldDB" id="A0A1E3KAI8"/>
<gene>
    <name evidence="2" type="ORF">I350_03150</name>
</gene>
<sequence>MHRELFDVLRKLKWGKLALGYPGVVTAAGKLCRHNLFTLPRQTFCKHFGDPSTSDFHTITPTPASTRIKTMTTPNGSSQKEEPTLYGERWKSKEGAGPSEVKLISADNRLLFVPKHLLQSHSNVLCDMLELPSTESPPTITLSDPELESAAQLTLFLLVVQGEIFAVAREAFPPEPNGTHTITAYHLYYFLQFAKKYDCPTALRLLEGFLYYLTRESFTRPSCSALPLDVFVLAAQADALQLASLVILMYEPSSAPDNKPHSLRQCASPFGTLPAHLPFTLDHVPMAAWKHIPLRYLFALQRSTAVLDGETVANKSGSSNQMLRFQDHYYSSKHL</sequence>
<feature type="region of interest" description="Disordered" evidence="1">
    <location>
        <begin position="56"/>
        <end position="84"/>
    </location>
</feature>
<protein>
    <recommendedName>
        <fullName evidence="4">BTB domain-containing protein</fullName>
    </recommendedName>
</protein>